<dbReference type="EMBL" id="JASPKZ010004932">
    <property type="protein sequence ID" value="KAJ9589548.1"/>
    <property type="molecule type" value="Genomic_DNA"/>
</dbReference>
<dbReference type="Gene3D" id="3.40.190.10">
    <property type="entry name" value="Periplasmic binding protein-like II"/>
    <property type="match status" value="1"/>
</dbReference>
<feature type="transmembrane region" description="Helical" evidence="8">
    <location>
        <begin position="345"/>
        <end position="371"/>
    </location>
</feature>
<name>A0AAD7ZZB9_DIPPU</name>
<organism evidence="9 10">
    <name type="scientific">Diploptera punctata</name>
    <name type="common">Pacific beetle cockroach</name>
    <dbReference type="NCBI Taxonomy" id="6984"/>
    <lineage>
        <taxon>Eukaryota</taxon>
        <taxon>Metazoa</taxon>
        <taxon>Ecdysozoa</taxon>
        <taxon>Arthropoda</taxon>
        <taxon>Hexapoda</taxon>
        <taxon>Insecta</taxon>
        <taxon>Pterygota</taxon>
        <taxon>Neoptera</taxon>
        <taxon>Polyneoptera</taxon>
        <taxon>Dictyoptera</taxon>
        <taxon>Blattodea</taxon>
        <taxon>Blaberoidea</taxon>
        <taxon>Blaberidae</taxon>
        <taxon>Diplopterinae</taxon>
        <taxon>Diploptera</taxon>
    </lineage>
</organism>
<evidence type="ECO:0000256" key="2">
    <source>
        <dbReference type="ARBA" id="ARBA00022475"/>
    </source>
</evidence>
<dbReference type="InterPro" id="IPR052192">
    <property type="entry name" value="Insect_Ionotropic_Sensory_Rcpt"/>
</dbReference>
<evidence type="ECO:0000256" key="6">
    <source>
        <dbReference type="ARBA" id="ARBA00023170"/>
    </source>
</evidence>
<reference evidence="9" key="2">
    <citation type="submission" date="2023-05" db="EMBL/GenBank/DDBJ databases">
        <authorList>
            <person name="Fouks B."/>
        </authorList>
    </citation>
    <scope>NUCLEOTIDE SEQUENCE</scope>
    <source>
        <strain evidence="9">Stay&amp;Tobe</strain>
        <tissue evidence="9">Testes</tissue>
    </source>
</reference>
<dbReference type="SUPFAM" id="SSF53850">
    <property type="entry name" value="Periplasmic binding protein-like II"/>
    <property type="match status" value="1"/>
</dbReference>
<gene>
    <name evidence="9" type="ORF">L9F63_017236</name>
</gene>
<evidence type="ECO:0000256" key="8">
    <source>
        <dbReference type="SAM" id="Phobius"/>
    </source>
</evidence>
<comment type="subcellular location">
    <subcellularLocation>
        <location evidence="1">Cell membrane</location>
        <topology evidence="1">Multi-pass membrane protein</topology>
    </subcellularLocation>
</comment>
<dbReference type="Gene3D" id="1.10.287.70">
    <property type="match status" value="1"/>
</dbReference>
<keyword evidence="2" id="KW-1003">Cell membrane</keyword>
<evidence type="ECO:0000313" key="9">
    <source>
        <dbReference type="EMBL" id="KAJ9589548.1"/>
    </source>
</evidence>
<evidence type="ECO:0000256" key="1">
    <source>
        <dbReference type="ARBA" id="ARBA00004651"/>
    </source>
</evidence>
<dbReference type="GO" id="GO:0005886">
    <property type="term" value="C:plasma membrane"/>
    <property type="evidence" value="ECO:0007669"/>
    <property type="project" value="UniProtKB-SubCell"/>
</dbReference>
<accession>A0AAD7ZZB9</accession>
<keyword evidence="3 8" id="KW-0812">Transmembrane</keyword>
<keyword evidence="4 8" id="KW-1133">Transmembrane helix</keyword>
<dbReference type="PANTHER" id="PTHR42643:SF30">
    <property type="entry name" value="IONOTROPIC RECEPTOR 40A-RELATED"/>
    <property type="match status" value="1"/>
</dbReference>
<keyword evidence="5 8" id="KW-0472">Membrane</keyword>
<sequence>MSTNGAYKTVNLDIASMVPIILKKHFFVTRPILVFLRNSFRCSFCFDDKLYLQELVIKHINEQHWSVQILTSSSNATIGTYEGVVLHQGYIIFLPSDLYDASKELKYQLEMLNDKTALNPRGKFIIIIPKISSTTGEIFSREILQLLWSLNKICNVVILVAEDSVDTPYNVGTPHAIANKILSLYYGSIYEDEECGKSVTVRKLMENNSNLLSNLEEIDFFPRKIPKDFKGCLLPVGFPPYIFLEKNMKTDSTVVRGISTEFLNYFTNHFNFTTHFIVPTMGIKSESYDLLYKRLLEGISDIGAGMLYYNFLPRQIVDVSIPYGTDVIQFVVPCSNKISRTQRVLSIFTIWVWLTLFISLIIFSILFWIAANGPIEDYPFQTIHLSFYNSWAILLGVSVTEKPKKPSLRCFFILYVCYSFAISTIFQAYFTTYLVGSGYGKEFSTFDDLSNASVEFGDISFLDLFPRYKEVYKNFYWIRKSKIDCEIS</sequence>
<evidence type="ECO:0000256" key="4">
    <source>
        <dbReference type="ARBA" id="ARBA00022989"/>
    </source>
</evidence>
<evidence type="ECO:0000256" key="5">
    <source>
        <dbReference type="ARBA" id="ARBA00023136"/>
    </source>
</evidence>
<dbReference type="PANTHER" id="PTHR42643">
    <property type="entry name" value="IONOTROPIC RECEPTOR 20A-RELATED"/>
    <property type="match status" value="1"/>
</dbReference>
<feature type="transmembrane region" description="Helical" evidence="8">
    <location>
        <begin position="412"/>
        <end position="430"/>
    </location>
</feature>
<comment type="caution">
    <text evidence="9">The sequence shown here is derived from an EMBL/GenBank/DDBJ whole genome shotgun (WGS) entry which is preliminary data.</text>
</comment>
<keyword evidence="7" id="KW-0325">Glycoprotein</keyword>
<evidence type="ECO:0000256" key="7">
    <source>
        <dbReference type="ARBA" id="ARBA00023180"/>
    </source>
</evidence>
<protein>
    <submittedName>
        <fullName evidence="9">Uncharacterized protein</fullName>
    </submittedName>
</protein>
<keyword evidence="6" id="KW-0675">Receptor</keyword>
<reference evidence="9" key="1">
    <citation type="journal article" date="2023" name="IScience">
        <title>Live-bearing cockroach genome reveals convergent evolutionary mechanisms linked to viviparity in insects and beyond.</title>
        <authorList>
            <person name="Fouks B."/>
            <person name="Harrison M.C."/>
            <person name="Mikhailova A.A."/>
            <person name="Marchal E."/>
            <person name="English S."/>
            <person name="Carruthers M."/>
            <person name="Jennings E.C."/>
            <person name="Chiamaka E.L."/>
            <person name="Frigard R.A."/>
            <person name="Pippel M."/>
            <person name="Attardo G.M."/>
            <person name="Benoit J.B."/>
            <person name="Bornberg-Bauer E."/>
            <person name="Tobe S.S."/>
        </authorList>
    </citation>
    <scope>NUCLEOTIDE SEQUENCE</scope>
    <source>
        <strain evidence="9">Stay&amp;Tobe</strain>
    </source>
</reference>
<proteinExistence type="predicted"/>
<dbReference type="AlphaFoldDB" id="A0AAD7ZZB9"/>
<evidence type="ECO:0000313" key="10">
    <source>
        <dbReference type="Proteomes" id="UP001233999"/>
    </source>
</evidence>
<feature type="transmembrane region" description="Helical" evidence="8">
    <location>
        <begin position="383"/>
        <end position="400"/>
    </location>
</feature>
<dbReference type="Proteomes" id="UP001233999">
    <property type="component" value="Unassembled WGS sequence"/>
</dbReference>
<keyword evidence="10" id="KW-1185">Reference proteome</keyword>
<evidence type="ECO:0000256" key="3">
    <source>
        <dbReference type="ARBA" id="ARBA00022692"/>
    </source>
</evidence>